<reference evidence="3" key="1">
    <citation type="submission" date="2025-08" db="UniProtKB">
        <authorList>
            <consortium name="RefSeq"/>
        </authorList>
    </citation>
    <scope>IDENTIFICATION</scope>
    <source>
        <tissue evidence="3">Whole sample</tissue>
    </source>
</reference>
<keyword evidence="2" id="KW-1185">Reference proteome</keyword>
<feature type="region of interest" description="Disordered" evidence="1">
    <location>
        <begin position="194"/>
        <end position="216"/>
    </location>
</feature>
<dbReference type="AlphaFoldDB" id="A0A8B8DAB2"/>
<name>A0A8B8DAB2_CRAVI</name>
<feature type="region of interest" description="Disordered" evidence="1">
    <location>
        <begin position="129"/>
        <end position="176"/>
    </location>
</feature>
<evidence type="ECO:0000313" key="2">
    <source>
        <dbReference type="Proteomes" id="UP000694844"/>
    </source>
</evidence>
<protein>
    <submittedName>
        <fullName evidence="3">Uncharacterized protein LOC111124886 isoform X2</fullName>
    </submittedName>
</protein>
<organism evidence="2 3">
    <name type="scientific">Crassostrea virginica</name>
    <name type="common">Eastern oyster</name>
    <dbReference type="NCBI Taxonomy" id="6565"/>
    <lineage>
        <taxon>Eukaryota</taxon>
        <taxon>Metazoa</taxon>
        <taxon>Spiralia</taxon>
        <taxon>Lophotrochozoa</taxon>
        <taxon>Mollusca</taxon>
        <taxon>Bivalvia</taxon>
        <taxon>Autobranchia</taxon>
        <taxon>Pteriomorphia</taxon>
        <taxon>Ostreida</taxon>
        <taxon>Ostreoidea</taxon>
        <taxon>Ostreidae</taxon>
        <taxon>Crassostrea</taxon>
    </lineage>
</organism>
<dbReference type="Proteomes" id="UP000694844">
    <property type="component" value="Chromosome 3"/>
</dbReference>
<proteinExistence type="predicted"/>
<dbReference type="RefSeq" id="XP_022323851.1">
    <property type="nucleotide sequence ID" value="XM_022468143.1"/>
</dbReference>
<feature type="compositionally biased region" description="Basic and acidic residues" evidence="1">
    <location>
        <begin position="129"/>
        <end position="156"/>
    </location>
</feature>
<gene>
    <name evidence="3" type="primary">LOC111124886</name>
</gene>
<evidence type="ECO:0000256" key="1">
    <source>
        <dbReference type="SAM" id="MobiDB-lite"/>
    </source>
</evidence>
<sequence length="216" mass="24499">MLDISNNYGSRTVSVSIIPQSKPYPPVQVLVHCGHGEGSVTWQSSYFGYEQQYSIVQFSTDNANFVNGTHVTTENIKQKIYQTRVYNFQDAKKVEERTMLYCNLRKTIKSTDNHLYEQYTSEIQEGVSDKGTLDAKSKTKKSEKDTKCKKSEDNDTRYTASPVPLKALKPPQNVKKEKLYENTEELALRVFGSVTTTKEDGKDKPQVLPKPKKSGP</sequence>
<accession>A0A8B8DAB2</accession>
<dbReference type="GeneID" id="111124886"/>
<evidence type="ECO:0000313" key="3">
    <source>
        <dbReference type="RefSeq" id="XP_022323851.1"/>
    </source>
</evidence>